<evidence type="ECO:0000256" key="1">
    <source>
        <dbReference type="PIRNR" id="PIRNR016398"/>
    </source>
</evidence>
<dbReference type="CDD" id="cd07977">
    <property type="entry name" value="TFIIE_beta_winged_helix"/>
    <property type="match status" value="1"/>
</dbReference>
<accession>A0A090MVK7</accession>
<comment type="subunit">
    <text evidence="1">Tetramer of two alpha and two beta chains.</text>
</comment>
<reference evidence="4 5" key="1">
    <citation type="submission" date="2014-09" db="EMBL/GenBank/DDBJ databases">
        <authorList>
            <person name="Martin A.A."/>
        </authorList>
    </citation>
    <scope>NUCLEOTIDE SEQUENCE</scope>
    <source>
        <strain evidence="5">ED321</strain>
        <strain evidence="4">ED321 Heterogonic</strain>
    </source>
</reference>
<dbReference type="InterPro" id="IPR003166">
    <property type="entry name" value="TFIIE_bsu_DNA-bd"/>
</dbReference>
<comment type="function">
    <text evidence="1">Recruits TFIIH to the initiation complex and stimulates the RNA polymerase II C-terminal domain kinase and DNA-dependent ATPase activities of TFIIH. Both TFIIH and TFIIE are required for promoter clearance by RNA polymerase.</text>
</comment>
<sequence>MDATLINQVSQFRQAATKNAFVPQKASSQNSYSTYTSDVNRKRKVVKPEKNEAVLKSQQVSNSANFSVMARIVEYLKKRFLDKLNPLKWGLTLDEILQEMQIYDLNKKAILWLSENLPKNPKITQEEPGKFIFKPPYSISNPSALRNLLQKQMKSGECGLLHSELAECIPDVELFVSKIQQNVISIPTQFNKRKDTVYFYNDPTHDYELDEDFKALWRTIPVSHLDDRRIEEYLKKHNIKSIKDIQPKANNSGVPKRRTRKRANVKQQNVHMDGILEEYAE</sequence>
<organism evidence="4">
    <name type="scientific">Strongyloides ratti</name>
    <name type="common">Parasitic roundworm</name>
    <dbReference type="NCBI Taxonomy" id="34506"/>
    <lineage>
        <taxon>Eukaryota</taxon>
        <taxon>Metazoa</taxon>
        <taxon>Ecdysozoa</taxon>
        <taxon>Nematoda</taxon>
        <taxon>Chromadorea</taxon>
        <taxon>Rhabditida</taxon>
        <taxon>Tylenchina</taxon>
        <taxon>Panagrolaimomorpha</taxon>
        <taxon>Strongyloidoidea</taxon>
        <taxon>Strongyloididae</taxon>
        <taxon>Strongyloides</taxon>
    </lineage>
</organism>
<dbReference type="PANTHER" id="PTHR12716">
    <property type="entry name" value="TRANSCRIPTION INITIATION FACTOR IIE, BETA SUBUNIT"/>
    <property type="match status" value="1"/>
</dbReference>
<evidence type="ECO:0000313" key="5">
    <source>
        <dbReference type="Proteomes" id="UP000035682"/>
    </source>
</evidence>
<keyword evidence="5" id="KW-1185">Reference proteome</keyword>
<dbReference type="PANTHER" id="PTHR12716:SF8">
    <property type="entry name" value="TRANSCRIPTION INITIATION FACTOR IIE SUBUNIT BETA"/>
    <property type="match status" value="1"/>
</dbReference>
<dbReference type="GeneID" id="36375333"/>
<evidence type="ECO:0000256" key="2">
    <source>
        <dbReference type="SAM" id="MobiDB-lite"/>
    </source>
</evidence>
<dbReference type="WBParaSite" id="SRAE_1000123400.1">
    <property type="protein sequence ID" value="SRAE_1000123400.1"/>
    <property type="gene ID" value="WBGene00257838"/>
</dbReference>
<comment type="similarity">
    <text evidence="1">Belongs to the TFIIE beta subunit family.</text>
</comment>
<dbReference type="RefSeq" id="XP_024502170.1">
    <property type="nucleotide sequence ID" value="XM_024648165.1"/>
</dbReference>
<keyword evidence="4" id="KW-0648">Protein biosynthesis</keyword>
<dbReference type="CTD" id="36375333"/>
<dbReference type="GO" id="GO:0006367">
    <property type="term" value="P:transcription initiation at RNA polymerase II promoter"/>
    <property type="evidence" value="ECO:0007669"/>
    <property type="project" value="UniProtKB-UniRule"/>
</dbReference>
<dbReference type="GO" id="GO:0003677">
    <property type="term" value="F:DNA binding"/>
    <property type="evidence" value="ECO:0007669"/>
    <property type="project" value="UniProtKB-UniRule"/>
</dbReference>
<protein>
    <recommendedName>
        <fullName evidence="1">Transcription initiation factor IIE subunit beta</fullName>
    </recommendedName>
</protein>
<keyword evidence="1" id="KW-0804">Transcription</keyword>
<keyword evidence="4" id="KW-0396">Initiation factor</keyword>
<dbReference type="OrthoDB" id="5323195at2759"/>
<evidence type="ECO:0000313" key="4">
    <source>
        <dbReference type="EMBL" id="CEF62968.1"/>
    </source>
</evidence>
<keyword evidence="1" id="KW-0539">Nucleus</keyword>
<dbReference type="PIRSF" id="PIRSF016398">
    <property type="entry name" value="TFIIE-beta"/>
    <property type="match status" value="1"/>
</dbReference>
<dbReference type="AlphaFoldDB" id="A0A090MVK7"/>
<name>A0A090MVK7_STRRB</name>
<dbReference type="SUPFAM" id="SSF46785">
    <property type="entry name" value="Winged helix' DNA-binding domain"/>
    <property type="match status" value="1"/>
</dbReference>
<dbReference type="EMBL" id="LN609528">
    <property type="protein sequence ID" value="CEF62968.1"/>
    <property type="molecule type" value="Genomic_DNA"/>
</dbReference>
<evidence type="ECO:0000259" key="3">
    <source>
        <dbReference type="PROSITE" id="PS51351"/>
    </source>
</evidence>
<dbReference type="Pfam" id="PF02186">
    <property type="entry name" value="TFIIE_beta"/>
    <property type="match status" value="1"/>
</dbReference>
<dbReference type="GO" id="GO:0000993">
    <property type="term" value="F:RNA polymerase II complex binding"/>
    <property type="evidence" value="ECO:0007669"/>
    <property type="project" value="EnsemblMetazoa"/>
</dbReference>
<dbReference type="STRING" id="34506.A0A090MVK7"/>
<dbReference type="PROSITE" id="PS51351">
    <property type="entry name" value="TFIIE_BETA_C"/>
    <property type="match status" value="1"/>
</dbReference>
<evidence type="ECO:0000313" key="7">
    <source>
        <dbReference type="WormBase" id="SRAE_1000123400"/>
    </source>
</evidence>
<dbReference type="GO" id="GO:0001097">
    <property type="term" value="F:TFIIH-class transcription factor complex binding"/>
    <property type="evidence" value="ECO:0007669"/>
    <property type="project" value="TreeGrafter"/>
</dbReference>
<gene>
    <name evidence="4 6 7" type="ORF">SRAE_1000123400</name>
</gene>
<dbReference type="WormBase" id="SRAE_1000123400">
    <property type="protein sequence ID" value="SRP08342"/>
    <property type="gene ID" value="WBGene00257838"/>
</dbReference>
<feature type="compositionally biased region" description="Basic residues" evidence="2">
    <location>
        <begin position="255"/>
        <end position="264"/>
    </location>
</feature>
<dbReference type="GO" id="GO:0003743">
    <property type="term" value="F:translation initiation factor activity"/>
    <property type="evidence" value="ECO:0007669"/>
    <property type="project" value="UniProtKB-KW"/>
</dbReference>
<dbReference type="GO" id="GO:0005673">
    <property type="term" value="C:transcription factor TFIIE complex"/>
    <property type="evidence" value="ECO:0007669"/>
    <property type="project" value="UniProtKB-UniRule"/>
</dbReference>
<comment type="subcellular location">
    <subcellularLocation>
        <location evidence="1">Nucleus</location>
    </subcellularLocation>
</comment>
<dbReference type="InterPro" id="IPR036388">
    <property type="entry name" value="WH-like_DNA-bd_sf"/>
</dbReference>
<dbReference type="Proteomes" id="UP000035682">
    <property type="component" value="Unplaced"/>
</dbReference>
<proteinExistence type="inferred from homology"/>
<reference evidence="6" key="2">
    <citation type="submission" date="2020-12" db="UniProtKB">
        <authorList>
            <consortium name="WormBaseParasite"/>
        </authorList>
    </citation>
    <scope>IDENTIFICATION</scope>
</reference>
<keyword evidence="1" id="KW-0238">DNA-binding</keyword>
<dbReference type="OMA" id="AFKRRAM"/>
<dbReference type="InterPro" id="IPR016656">
    <property type="entry name" value="TFIIE-bsu"/>
</dbReference>
<dbReference type="InterPro" id="IPR036390">
    <property type="entry name" value="WH_DNA-bd_sf"/>
</dbReference>
<feature type="domain" description="TFIIE beta" evidence="3">
    <location>
        <begin position="53"/>
        <end position="140"/>
    </location>
</feature>
<evidence type="ECO:0000313" key="6">
    <source>
        <dbReference type="WBParaSite" id="SRAE_1000123400.1"/>
    </source>
</evidence>
<dbReference type="Gene3D" id="1.10.10.10">
    <property type="entry name" value="Winged helix-like DNA-binding domain superfamily/Winged helix DNA-binding domain"/>
    <property type="match status" value="1"/>
</dbReference>
<keyword evidence="1" id="KW-0805">Transcription regulation</keyword>
<feature type="region of interest" description="Disordered" evidence="2">
    <location>
        <begin position="245"/>
        <end position="267"/>
    </location>
</feature>